<reference evidence="17" key="1">
    <citation type="submission" date="2021-01" db="EMBL/GenBank/DDBJ databases">
        <title>Whole genome shotgun sequence of Virgisporangium aurantiacum NBRC 16421.</title>
        <authorList>
            <person name="Komaki H."/>
            <person name="Tamura T."/>
        </authorList>
    </citation>
    <scope>NUCLEOTIDE SEQUENCE</scope>
    <source>
        <strain evidence="17">NBRC 16421</strain>
    </source>
</reference>
<dbReference type="InterPro" id="IPR000014">
    <property type="entry name" value="PAS"/>
</dbReference>
<keyword evidence="11" id="KW-0175">Coiled coil</keyword>
<dbReference type="Gene3D" id="1.10.287.130">
    <property type="match status" value="1"/>
</dbReference>
<evidence type="ECO:0000256" key="9">
    <source>
        <dbReference type="ARBA" id="ARBA00023136"/>
    </source>
</evidence>
<dbReference type="InterPro" id="IPR005467">
    <property type="entry name" value="His_kinase_dom"/>
</dbReference>
<feature type="domain" description="Response regulatory" evidence="14">
    <location>
        <begin position="2"/>
        <end position="117"/>
    </location>
</feature>
<dbReference type="InterPro" id="IPR035965">
    <property type="entry name" value="PAS-like_dom_sf"/>
</dbReference>
<dbReference type="PROSITE" id="PS50112">
    <property type="entry name" value="PAS"/>
    <property type="match status" value="1"/>
</dbReference>
<dbReference type="SUPFAM" id="SSF55874">
    <property type="entry name" value="ATPase domain of HSP90 chaperone/DNA topoisomerase II/histidine kinase"/>
    <property type="match status" value="1"/>
</dbReference>
<feature type="domain" description="Histidine kinase" evidence="13">
    <location>
        <begin position="302"/>
        <end position="519"/>
    </location>
</feature>
<organism evidence="17 18">
    <name type="scientific">Virgisporangium aurantiacum</name>
    <dbReference type="NCBI Taxonomy" id="175570"/>
    <lineage>
        <taxon>Bacteria</taxon>
        <taxon>Bacillati</taxon>
        <taxon>Actinomycetota</taxon>
        <taxon>Actinomycetes</taxon>
        <taxon>Micromonosporales</taxon>
        <taxon>Micromonosporaceae</taxon>
        <taxon>Virgisporangium</taxon>
    </lineage>
</organism>
<evidence type="ECO:0000256" key="4">
    <source>
        <dbReference type="ARBA" id="ARBA00012438"/>
    </source>
</evidence>
<keyword evidence="6" id="KW-0808">Transferase</keyword>
<dbReference type="SMART" id="SM00388">
    <property type="entry name" value="HisKA"/>
    <property type="match status" value="1"/>
</dbReference>
<dbReference type="SMART" id="SM00091">
    <property type="entry name" value="PAS"/>
    <property type="match status" value="1"/>
</dbReference>
<feature type="domain" description="PAC" evidence="16">
    <location>
        <begin position="225"/>
        <end position="277"/>
    </location>
</feature>
<evidence type="ECO:0000256" key="11">
    <source>
        <dbReference type="SAM" id="Coils"/>
    </source>
</evidence>
<sequence>MRALLLEDNPDDAELLVFELKRAGFDPEWSRVDDEPGLVAGLGRSPDIVLADYNLPGFGALQALRLIGALPDPPPVIVISGAMSEDACVEALRRGAVDYLLKDRLARLGPAVEHALAQRRLDHARRHAEAQSQQHERRFRAAFDHAPVGMAVTAADGEVIEANAALLEMAGLSMAEVRGRPFDELVLPDDRPVLAEYIKLLGEGRDGERRARPRGRSDDDHLGRPVREVRLAGRDGKVTWTQYSASLITPNGVDGSPIVHQIADISARRRAEQALQRQTEQLARSNAELQELDRLKSEFIATVSHELRTPLTSIRGYTEMLAEDVNNVFGDDDRRLISIIDRNGRRLLALIDDVLTFADIEAGTLTLTCGPVRLADLLLSAVEATRASAPPEVAIKLDAADSLPELDADGPQIERVLLNLLSNAVKFSPDGGTVRVTARADAGEILVSVADTGIGITAAEQTRLFTRFFRSAETQRRAINGSGLGLAISKAIVEAHAGWIGISSTPGVGTTVSFGLPIS</sequence>
<dbReference type="InterPro" id="IPR003594">
    <property type="entry name" value="HATPase_dom"/>
</dbReference>
<evidence type="ECO:0000313" key="17">
    <source>
        <dbReference type="EMBL" id="GIJ60631.1"/>
    </source>
</evidence>
<evidence type="ECO:0000313" key="18">
    <source>
        <dbReference type="Proteomes" id="UP000612585"/>
    </source>
</evidence>
<dbReference type="SMART" id="SM00448">
    <property type="entry name" value="REC"/>
    <property type="match status" value="1"/>
</dbReference>
<evidence type="ECO:0000256" key="2">
    <source>
        <dbReference type="ARBA" id="ARBA00001968"/>
    </source>
</evidence>
<dbReference type="SUPFAM" id="SSF55785">
    <property type="entry name" value="PYP-like sensor domain (PAS domain)"/>
    <property type="match status" value="1"/>
</dbReference>
<dbReference type="CDD" id="cd00082">
    <property type="entry name" value="HisKA"/>
    <property type="match status" value="1"/>
</dbReference>
<comment type="subcellular location">
    <subcellularLocation>
        <location evidence="3">Cell membrane</location>
    </subcellularLocation>
</comment>
<dbReference type="GO" id="GO:0000155">
    <property type="term" value="F:phosphorelay sensor kinase activity"/>
    <property type="evidence" value="ECO:0007669"/>
    <property type="project" value="InterPro"/>
</dbReference>
<protein>
    <recommendedName>
        <fullName evidence="4">histidine kinase</fullName>
        <ecNumber evidence="4">2.7.13.3</ecNumber>
    </recommendedName>
</protein>
<accession>A0A8J3ZAZ8</accession>
<dbReference type="PANTHER" id="PTHR43047:SF72">
    <property type="entry name" value="OSMOSENSING HISTIDINE PROTEIN KINASE SLN1"/>
    <property type="match status" value="1"/>
</dbReference>
<dbReference type="GO" id="GO:0005886">
    <property type="term" value="C:plasma membrane"/>
    <property type="evidence" value="ECO:0007669"/>
    <property type="project" value="UniProtKB-SubCell"/>
</dbReference>
<dbReference type="PROSITE" id="PS50113">
    <property type="entry name" value="PAC"/>
    <property type="match status" value="1"/>
</dbReference>
<name>A0A8J3ZAZ8_9ACTN</name>
<dbReference type="Pfam" id="PF00512">
    <property type="entry name" value="HisKA"/>
    <property type="match status" value="1"/>
</dbReference>
<feature type="domain" description="PAS" evidence="15">
    <location>
        <begin position="135"/>
        <end position="205"/>
    </location>
</feature>
<dbReference type="NCBIfam" id="TIGR00229">
    <property type="entry name" value="sensory_box"/>
    <property type="match status" value="1"/>
</dbReference>
<evidence type="ECO:0000259" key="13">
    <source>
        <dbReference type="PROSITE" id="PS50109"/>
    </source>
</evidence>
<feature type="modified residue" description="4-aspartylphosphate" evidence="10">
    <location>
        <position position="52"/>
    </location>
</feature>
<dbReference type="InterPro" id="IPR001789">
    <property type="entry name" value="Sig_transdc_resp-reg_receiver"/>
</dbReference>
<gene>
    <name evidence="17" type="ORF">Vau01_081470</name>
</gene>
<dbReference type="CDD" id="cd00156">
    <property type="entry name" value="REC"/>
    <property type="match status" value="1"/>
</dbReference>
<dbReference type="SUPFAM" id="SSF52172">
    <property type="entry name" value="CheY-like"/>
    <property type="match status" value="1"/>
</dbReference>
<feature type="region of interest" description="Disordered" evidence="12">
    <location>
        <begin position="206"/>
        <end position="225"/>
    </location>
</feature>
<dbReference type="CDD" id="cd00130">
    <property type="entry name" value="PAS"/>
    <property type="match status" value="1"/>
</dbReference>
<dbReference type="PRINTS" id="PR00344">
    <property type="entry name" value="BCTRLSENSOR"/>
</dbReference>
<evidence type="ECO:0000256" key="1">
    <source>
        <dbReference type="ARBA" id="ARBA00000085"/>
    </source>
</evidence>
<dbReference type="EMBL" id="BOPG01000057">
    <property type="protein sequence ID" value="GIJ60631.1"/>
    <property type="molecule type" value="Genomic_DNA"/>
</dbReference>
<dbReference type="SMART" id="SM00387">
    <property type="entry name" value="HATPase_c"/>
    <property type="match status" value="1"/>
</dbReference>
<dbReference type="Gene3D" id="3.30.450.20">
    <property type="entry name" value="PAS domain"/>
    <property type="match status" value="1"/>
</dbReference>
<comment type="catalytic activity">
    <reaction evidence="1">
        <text>ATP + protein L-histidine = ADP + protein N-phospho-L-histidine.</text>
        <dbReference type="EC" id="2.7.13.3"/>
    </reaction>
</comment>
<comment type="caution">
    <text evidence="17">The sequence shown here is derived from an EMBL/GenBank/DDBJ whole genome shotgun (WGS) entry which is preliminary data.</text>
</comment>
<dbReference type="Pfam" id="PF02518">
    <property type="entry name" value="HATPase_c"/>
    <property type="match status" value="1"/>
</dbReference>
<dbReference type="EC" id="2.7.13.3" evidence="4"/>
<dbReference type="Pfam" id="PF13188">
    <property type="entry name" value="PAS_8"/>
    <property type="match status" value="1"/>
</dbReference>
<evidence type="ECO:0000256" key="3">
    <source>
        <dbReference type="ARBA" id="ARBA00004236"/>
    </source>
</evidence>
<dbReference type="FunFam" id="3.30.565.10:FF:000006">
    <property type="entry name" value="Sensor histidine kinase WalK"/>
    <property type="match status" value="1"/>
</dbReference>
<dbReference type="Proteomes" id="UP000612585">
    <property type="component" value="Unassembled WGS sequence"/>
</dbReference>
<dbReference type="Pfam" id="PF00072">
    <property type="entry name" value="Response_reg"/>
    <property type="match status" value="1"/>
</dbReference>
<dbReference type="InterPro" id="IPR011006">
    <property type="entry name" value="CheY-like_superfamily"/>
</dbReference>
<evidence type="ECO:0000256" key="12">
    <source>
        <dbReference type="SAM" id="MobiDB-lite"/>
    </source>
</evidence>
<comment type="cofactor">
    <cofactor evidence="2">
        <name>a divalent metal cation</name>
        <dbReference type="ChEBI" id="CHEBI:60240"/>
    </cofactor>
</comment>
<evidence type="ECO:0000259" key="14">
    <source>
        <dbReference type="PROSITE" id="PS50110"/>
    </source>
</evidence>
<dbReference type="InterPro" id="IPR000700">
    <property type="entry name" value="PAS-assoc_C"/>
</dbReference>
<keyword evidence="8" id="KW-0902">Two-component regulatory system</keyword>
<dbReference type="InterPro" id="IPR004358">
    <property type="entry name" value="Sig_transdc_His_kin-like_C"/>
</dbReference>
<dbReference type="Gene3D" id="3.30.565.10">
    <property type="entry name" value="Histidine kinase-like ATPase, C-terminal domain"/>
    <property type="match status" value="1"/>
</dbReference>
<evidence type="ECO:0000256" key="7">
    <source>
        <dbReference type="ARBA" id="ARBA00022777"/>
    </source>
</evidence>
<evidence type="ECO:0000259" key="16">
    <source>
        <dbReference type="PROSITE" id="PS50113"/>
    </source>
</evidence>
<keyword evidence="7" id="KW-0418">Kinase</keyword>
<dbReference type="GO" id="GO:0009927">
    <property type="term" value="F:histidine phosphotransfer kinase activity"/>
    <property type="evidence" value="ECO:0007669"/>
    <property type="project" value="TreeGrafter"/>
</dbReference>
<dbReference type="FunFam" id="1.10.287.130:FF:000001">
    <property type="entry name" value="Two-component sensor histidine kinase"/>
    <property type="match status" value="1"/>
</dbReference>
<feature type="coiled-coil region" evidence="11">
    <location>
        <begin position="268"/>
        <end position="295"/>
    </location>
</feature>
<dbReference type="InterPro" id="IPR036890">
    <property type="entry name" value="HATPase_C_sf"/>
</dbReference>
<dbReference type="PANTHER" id="PTHR43047">
    <property type="entry name" value="TWO-COMPONENT HISTIDINE PROTEIN KINASE"/>
    <property type="match status" value="1"/>
</dbReference>
<keyword evidence="9" id="KW-0472">Membrane</keyword>
<dbReference type="Gene3D" id="3.40.50.2300">
    <property type="match status" value="1"/>
</dbReference>
<evidence type="ECO:0000256" key="8">
    <source>
        <dbReference type="ARBA" id="ARBA00023012"/>
    </source>
</evidence>
<keyword evidence="18" id="KW-1185">Reference proteome</keyword>
<dbReference type="RefSeq" id="WP_204005132.1">
    <property type="nucleotide sequence ID" value="NZ_BOPG01000057.1"/>
</dbReference>
<evidence type="ECO:0000256" key="10">
    <source>
        <dbReference type="PROSITE-ProRule" id="PRU00169"/>
    </source>
</evidence>
<dbReference type="InterPro" id="IPR003661">
    <property type="entry name" value="HisK_dim/P_dom"/>
</dbReference>
<proteinExistence type="predicted"/>
<dbReference type="GO" id="GO:0005509">
    <property type="term" value="F:calcium ion binding"/>
    <property type="evidence" value="ECO:0007669"/>
    <property type="project" value="UniProtKB-ARBA"/>
</dbReference>
<dbReference type="AlphaFoldDB" id="A0A8J3ZAZ8"/>
<dbReference type="PROSITE" id="PS50109">
    <property type="entry name" value="HIS_KIN"/>
    <property type="match status" value="1"/>
</dbReference>
<evidence type="ECO:0000256" key="6">
    <source>
        <dbReference type="ARBA" id="ARBA00022679"/>
    </source>
</evidence>
<keyword evidence="5 10" id="KW-0597">Phosphoprotein</keyword>
<dbReference type="PROSITE" id="PS50110">
    <property type="entry name" value="RESPONSE_REGULATORY"/>
    <property type="match status" value="1"/>
</dbReference>
<evidence type="ECO:0000256" key="5">
    <source>
        <dbReference type="ARBA" id="ARBA00022553"/>
    </source>
</evidence>
<dbReference type="InterPro" id="IPR036097">
    <property type="entry name" value="HisK_dim/P_sf"/>
</dbReference>
<dbReference type="SUPFAM" id="SSF47384">
    <property type="entry name" value="Homodimeric domain of signal transducing histidine kinase"/>
    <property type="match status" value="1"/>
</dbReference>
<evidence type="ECO:0000259" key="15">
    <source>
        <dbReference type="PROSITE" id="PS50112"/>
    </source>
</evidence>